<evidence type="ECO:0000256" key="4">
    <source>
        <dbReference type="SAM" id="MobiDB-lite"/>
    </source>
</evidence>
<accession>A0A0G1YW72</accession>
<feature type="region of interest" description="Disordered" evidence="4">
    <location>
        <begin position="246"/>
        <end position="283"/>
    </location>
</feature>
<evidence type="ECO:0000256" key="2">
    <source>
        <dbReference type="ARBA" id="ARBA00022741"/>
    </source>
</evidence>
<comment type="caution">
    <text evidence="5">The sequence shown here is derived from an EMBL/GenBank/DDBJ whole genome shotgun (WGS) entry which is preliminary data.</text>
</comment>
<keyword evidence="3" id="KW-0067">ATP-binding</keyword>
<feature type="non-terminal residue" evidence="5">
    <location>
        <position position="1"/>
    </location>
</feature>
<dbReference type="Proteomes" id="UP000034789">
    <property type="component" value="Unassembled WGS sequence"/>
</dbReference>
<dbReference type="Gene3D" id="3.30.420.40">
    <property type="match status" value="2"/>
</dbReference>
<evidence type="ECO:0000256" key="1">
    <source>
        <dbReference type="ARBA" id="ARBA00007381"/>
    </source>
</evidence>
<dbReference type="PANTHER" id="PTHR19375">
    <property type="entry name" value="HEAT SHOCK PROTEIN 70KDA"/>
    <property type="match status" value="1"/>
</dbReference>
<evidence type="ECO:0000256" key="3">
    <source>
        <dbReference type="ARBA" id="ARBA00022840"/>
    </source>
</evidence>
<dbReference type="EMBL" id="LCSD01000010">
    <property type="protein sequence ID" value="KKW47521.1"/>
    <property type="molecule type" value="Genomic_DNA"/>
</dbReference>
<name>A0A0G1YW72_9BACT</name>
<proteinExistence type="inferred from homology"/>
<feature type="compositionally biased region" description="Basic residues" evidence="4">
    <location>
        <begin position="259"/>
        <end position="283"/>
    </location>
</feature>
<organism evidence="5 6">
    <name type="scientific">Candidatus Kaiserbacteria bacterium GW2011_GWA2_58_9</name>
    <dbReference type="NCBI Taxonomy" id="1618672"/>
    <lineage>
        <taxon>Bacteria</taxon>
        <taxon>Candidatus Kaiseribacteriota</taxon>
    </lineage>
</organism>
<dbReference type="Gene3D" id="3.30.30.30">
    <property type="match status" value="1"/>
</dbReference>
<keyword evidence="2" id="KW-0547">Nucleotide-binding</keyword>
<dbReference type="PROSITE" id="PS00329">
    <property type="entry name" value="HSP70_2"/>
    <property type="match status" value="1"/>
</dbReference>
<dbReference type="PATRIC" id="fig|1618672.3.peg.231"/>
<dbReference type="AlphaFoldDB" id="A0A0G1YW72"/>
<dbReference type="Gene3D" id="3.90.640.10">
    <property type="entry name" value="Actin, Chain A, domain 4"/>
    <property type="match status" value="1"/>
</dbReference>
<evidence type="ECO:0000313" key="5">
    <source>
        <dbReference type="EMBL" id="KKW47521.1"/>
    </source>
</evidence>
<gene>
    <name evidence="5" type="ORF">UY98_C0010G0019</name>
</gene>
<protein>
    <submittedName>
        <fullName evidence="5">Chaperone protein DnaK</fullName>
    </submittedName>
</protein>
<dbReference type="Pfam" id="PF00012">
    <property type="entry name" value="HSP70"/>
    <property type="match status" value="1"/>
</dbReference>
<dbReference type="InterPro" id="IPR043129">
    <property type="entry name" value="ATPase_NBD"/>
</dbReference>
<dbReference type="GO" id="GO:0140662">
    <property type="term" value="F:ATP-dependent protein folding chaperone"/>
    <property type="evidence" value="ECO:0007669"/>
    <property type="project" value="InterPro"/>
</dbReference>
<sequence length="283" mass="30874">NSAMAIVKGGEPEIIENAEGARTTPSVVAISKTGERLVGLLAKRQGVTNPKNTIYQIKRFIGHNFDEAAVGKDRAAVSFETQKSASGGIEVKMGDAVKTPDGSSTGQGKWYRPEEISAMILQKLKQDAEARLGETITEAVITVPAYFNDSQRQATKDAGKIAGLDVKRIINEPTAAALAYGFNKKKNEKIAVFDFGGGTFDISVLEVGDDVIEVRSTDGDAHGKNRAFNGTRDRDKYPVHYFHRCRPTAPSHQDDPRQARRALARISRPRHGNNQARRRCVAV</sequence>
<comment type="similarity">
    <text evidence="1">Belongs to the heat shock protein 70 family.</text>
</comment>
<dbReference type="FunFam" id="3.30.420.40:FF:000004">
    <property type="entry name" value="Molecular chaperone DnaK"/>
    <property type="match status" value="1"/>
</dbReference>
<dbReference type="InterPro" id="IPR018181">
    <property type="entry name" value="Heat_shock_70_CS"/>
</dbReference>
<dbReference type="GO" id="GO:0005524">
    <property type="term" value="F:ATP binding"/>
    <property type="evidence" value="ECO:0007669"/>
    <property type="project" value="UniProtKB-KW"/>
</dbReference>
<dbReference type="InterPro" id="IPR013126">
    <property type="entry name" value="Hsp_70_fam"/>
</dbReference>
<reference evidence="5 6" key="1">
    <citation type="journal article" date="2015" name="Nature">
        <title>rRNA introns, odd ribosomes, and small enigmatic genomes across a large radiation of phyla.</title>
        <authorList>
            <person name="Brown C.T."/>
            <person name="Hug L.A."/>
            <person name="Thomas B.C."/>
            <person name="Sharon I."/>
            <person name="Castelle C.J."/>
            <person name="Singh A."/>
            <person name="Wilkins M.J."/>
            <person name="Williams K.H."/>
            <person name="Banfield J.F."/>
        </authorList>
    </citation>
    <scope>NUCLEOTIDE SEQUENCE [LARGE SCALE GENOMIC DNA]</scope>
</reference>
<evidence type="ECO:0000313" key="6">
    <source>
        <dbReference type="Proteomes" id="UP000034789"/>
    </source>
</evidence>
<dbReference type="PRINTS" id="PR00301">
    <property type="entry name" value="HEATSHOCK70"/>
</dbReference>
<dbReference type="SUPFAM" id="SSF53067">
    <property type="entry name" value="Actin-like ATPase domain"/>
    <property type="match status" value="2"/>
</dbReference>